<gene>
    <name evidence="1" type="ORF">BN869_000011968_1</name>
</gene>
<name>A0A0B7KM38_BIOOC</name>
<organism evidence="1">
    <name type="scientific">Bionectria ochroleuca</name>
    <name type="common">Gliocladium roseum</name>
    <dbReference type="NCBI Taxonomy" id="29856"/>
    <lineage>
        <taxon>Eukaryota</taxon>
        <taxon>Fungi</taxon>
        <taxon>Dikarya</taxon>
        <taxon>Ascomycota</taxon>
        <taxon>Pezizomycotina</taxon>
        <taxon>Sordariomycetes</taxon>
        <taxon>Hypocreomycetidae</taxon>
        <taxon>Hypocreales</taxon>
        <taxon>Bionectriaceae</taxon>
        <taxon>Clonostachys</taxon>
    </lineage>
</organism>
<dbReference type="EMBL" id="CDPU01000058">
    <property type="protein sequence ID" value="CEO55910.1"/>
    <property type="molecule type" value="Genomic_DNA"/>
</dbReference>
<evidence type="ECO:0000313" key="1">
    <source>
        <dbReference type="EMBL" id="CEO55910.1"/>
    </source>
</evidence>
<accession>A0A0B7KM38</accession>
<protein>
    <submittedName>
        <fullName evidence="1">Uncharacterized protein</fullName>
    </submittedName>
</protein>
<reference evidence="1" key="1">
    <citation type="submission" date="2015-01" db="EMBL/GenBank/DDBJ databases">
        <authorList>
            <person name="Durling Mikael"/>
        </authorList>
    </citation>
    <scope>NUCLEOTIDE SEQUENCE</scope>
</reference>
<sequence>MDVTVRRHADKATRTLAYAPTPGEAATNAWSVDCLIRACYELEVKGFGQPARSPPELGRMVRGLERARARKSSLAVRHGSQTLRLVPWW</sequence>
<proteinExistence type="predicted"/>
<dbReference type="AlphaFoldDB" id="A0A0B7KM38"/>